<dbReference type="InterPro" id="IPR049947">
    <property type="entry name" value="Cu_Am_Ox_Cu-bd"/>
</dbReference>
<keyword evidence="4 8" id="KW-0560">Oxidoreductase</keyword>
<dbReference type="InterPro" id="IPR000269">
    <property type="entry name" value="Cu_amine_oxidase"/>
</dbReference>
<protein>
    <recommendedName>
        <fullName evidence="8">Amine oxidase</fullName>
        <ecNumber evidence="8">1.4.3.-</ecNumber>
    </recommendedName>
</protein>
<dbReference type="GO" id="GO:0008131">
    <property type="term" value="F:primary methylamine oxidase activity"/>
    <property type="evidence" value="ECO:0007669"/>
    <property type="project" value="InterPro"/>
</dbReference>
<accession>A0AAD8F330</accession>
<dbReference type="EC" id="1.4.3.-" evidence="8"/>
<dbReference type="Pfam" id="PF01179">
    <property type="entry name" value="Cu_amine_oxid"/>
    <property type="match status" value="1"/>
</dbReference>
<evidence type="ECO:0000313" key="12">
    <source>
        <dbReference type="EMBL" id="KAK0049922.1"/>
    </source>
</evidence>
<feature type="active site" description="Proton acceptor" evidence="6">
    <location>
        <position position="265"/>
    </location>
</feature>
<comment type="caution">
    <text evidence="12">The sequence shown here is derived from an EMBL/GenBank/DDBJ whole genome shotgun (WGS) entry which is preliminary data.</text>
</comment>
<sequence>MASAKYLIVLIGCLTLARAAKRETHNFPKVCGLENPNHNFIDLSEPLEPGPFHDLTTNELERLKTFLDSNPDIQLSKPENANSSGSTLLAADLHLPPKQDILKYLESKGQQPERWARVVIFKGDTIPHTVKELVCGPLPNVQKCELLNVKYRQSFINTLKGIPKASLKYSGRKEATSADQFKETLRSEQRAPLQVEPDGKRYTVKNQEVQYLDWSFSFRMSSMTGPALYNVKFRGDRIAYEISLSQIAIQHSVQRADLPSDSVTDTDDDLSHGGVQSKSLVVGGDCPEYSTLIDQTVLRYDHTETRKSALCLFEVNNGHPLRRHLSYNKDEGGFYGGLLDSVLTLRAGVSQGNYEYVIDFTFHQNGIIETRLMNTDLDSVPLTSGRNQHIYEIHHHLAHFKVDLDIAGPINRYKTLNVVKEAIPLRQNLSVLHYQTRVEQEMKSTELEAVYDSNFNNTKYLIVYSEDSKTVYGESRGYRILLNAMTKQLLPQGKESIIPWSEHQMVVTKHSDDEVSSSSMLSMFNVTNPAVDFNQFFKDNDNIEDEDLVFWITQGMYHIMSSEDRPATTTVGNQMTFFLLPYNYFSECPSMGSRDSLYVTYKDRDNIKLGLTVDRGDNSREPCVLPPTISGNLLKLDLGLGKWF</sequence>
<evidence type="ECO:0000256" key="5">
    <source>
        <dbReference type="ARBA" id="ARBA00023008"/>
    </source>
</evidence>
<dbReference type="PROSITE" id="PS01165">
    <property type="entry name" value="COPPER_AMINE_OXID_2"/>
    <property type="match status" value="1"/>
</dbReference>
<feature type="active site" description="Schiff-base intermediate with substrate; via topaquinone" evidence="6">
    <location>
        <position position="354"/>
    </location>
</feature>
<keyword evidence="9" id="KW-0732">Signal</keyword>
<dbReference type="Gene3D" id="2.70.98.20">
    <property type="entry name" value="Copper amine oxidase, catalytic domain"/>
    <property type="match status" value="1"/>
</dbReference>
<dbReference type="InterPro" id="IPR015800">
    <property type="entry name" value="Cu_amine_oxidase_N2"/>
</dbReference>
<feature type="domain" description="Copper amine oxidase catalytic" evidence="10">
    <location>
        <begin position="194"/>
        <end position="591"/>
    </location>
</feature>
<keyword evidence="5 8" id="KW-0186">Copper</keyword>
<evidence type="ECO:0000256" key="8">
    <source>
        <dbReference type="RuleBase" id="RU000672"/>
    </source>
</evidence>
<feature type="domain" description="Copper amine oxidase N2-terminal" evidence="11">
    <location>
        <begin position="59"/>
        <end position="141"/>
    </location>
</feature>
<evidence type="ECO:0000259" key="10">
    <source>
        <dbReference type="Pfam" id="PF01179"/>
    </source>
</evidence>
<evidence type="ECO:0000256" key="3">
    <source>
        <dbReference type="ARBA" id="ARBA00022772"/>
    </source>
</evidence>
<keyword evidence="3 6" id="KW-0801">TPQ</keyword>
<feature type="signal peptide" evidence="9">
    <location>
        <begin position="1"/>
        <end position="19"/>
    </location>
</feature>
<evidence type="ECO:0000256" key="9">
    <source>
        <dbReference type="SAM" id="SignalP"/>
    </source>
</evidence>
<reference evidence="12" key="1">
    <citation type="journal article" date="2023" name="PLoS Negl. Trop. Dis.">
        <title>A genome sequence for Biomphalaria pfeifferi, the major vector snail for the human-infecting parasite Schistosoma mansoni.</title>
        <authorList>
            <person name="Bu L."/>
            <person name="Lu L."/>
            <person name="Laidemitt M.R."/>
            <person name="Zhang S.M."/>
            <person name="Mutuku M."/>
            <person name="Mkoji G."/>
            <person name="Steinauer M."/>
            <person name="Loker E.S."/>
        </authorList>
    </citation>
    <scope>NUCLEOTIDE SEQUENCE</scope>
    <source>
        <strain evidence="12">KasaAsao</strain>
    </source>
</reference>
<gene>
    <name evidence="12" type="ORF">Bpfe_020654</name>
</gene>
<evidence type="ECO:0000259" key="11">
    <source>
        <dbReference type="Pfam" id="PF02727"/>
    </source>
</evidence>
<comment type="cofactor">
    <cofactor evidence="8">
        <name>Cu cation</name>
        <dbReference type="ChEBI" id="CHEBI:23378"/>
    </cofactor>
    <text evidence="8">Contains 1 topaquinone per subunit.</text>
</comment>
<reference evidence="12" key="2">
    <citation type="submission" date="2023-04" db="EMBL/GenBank/DDBJ databases">
        <authorList>
            <person name="Bu L."/>
            <person name="Lu L."/>
            <person name="Laidemitt M.R."/>
            <person name="Zhang S.M."/>
            <person name="Mutuku M."/>
            <person name="Mkoji G."/>
            <person name="Steinauer M."/>
            <person name="Loker E.S."/>
        </authorList>
    </citation>
    <scope>NUCLEOTIDE SEQUENCE</scope>
    <source>
        <strain evidence="12">KasaAsao</strain>
        <tissue evidence="12">Whole Snail</tissue>
    </source>
</reference>
<evidence type="ECO:0000256" key="2">
    <source>
        <dbReference type="ARBA" id="ARBA00022723"/>
    </source>
</evidence>
<feature type="modified residue" description="2',4',5'-topaquinone" evidence="7">
    <location>
        <position position="354"/>
    </location>
</feature>
<dbReference type="GO" id="GO:0005507">
    <property type="term" value="F:copper ion binding"/>
    <property type="evidence" value="ECO:0007669"/>
    <property type="project" value="InterPro"/>
</dbReference>
<evidence type="ECO:0000256" key="7">
    <source>
        <dbReference type="PIRSR" id="PIRSR600269-51"/>
    </source>
</evidence>
<dbReference type="InterPro" id="IPR016182">
    <property type="entry name" value="Cu_amine_oxidase_N-reg"/>
</dbReference>
<feature type="chain" id="PRO_5042092330" description="Amine oxidase" evidence="9">
    <location>
        <begin position="20"/>
        <end position="644"/>
    </location>
</feature>
<dbReference type="GO" id="GO:0009308">
    <property type="term" value="P:amine metabolic process"/>
    <property type="evidence" value="ECO:0007669"/>
    <property type="project" value="UniProtKB-UniRule"/>
</dbReference>
<dbReference type="InterPro" id="IPR015798">
    <property type="entry name" value="Cu_amine_oxidase_C"/>
</dbReference>
<name>A0AAD8F330_BIOPF</name>
<dbReference type="SUPFAM" id="SSF54416">
    <property type="entry name" value="Amine oxidase N-terminal region"/>
    <property type="match status" value="1"/>
</dbReference>
<dbReference type="InterPro" id="IPR036460">
    <property type="entry name" value="Cu_amine_oxidase_C_sf"/>
</dbReference>
<dbReference type="GO" id="GO:0005886">
    <property type="term" value="C:plasma membrane"/>
    <property type="evidence" value="ECO:0007669"/>
    <property type="project" value="TreeGrafter"/>
</dbReference>
<comment type="PTM">
    <text evidence="7 8">Topaquinone (TPQ) is generated by copper-dependent autoxidation of a specific tyrosyl residue.</text>
</comment>
<dbReference type="PANTHER" id="PTHR10638">
    <property type="entry name" value="COPPER AMINE OXIDASE"/>
    <property type="match status" value="1"/>
</dbReference>
<dbReference type="GO" id="GO:0048038">
    <property type="term" value="F:quinone binding"/>
    <property type="evidence" value="ECO:0007669"/>
    <property type="project" value="InterPro"/>
</dbReference>
<evidence type="ECO:0000256" key="1">
    <source>
        <dbReference type="ARBA" id="ARBA00007983"/>
    </source>
</evidence>
<proteinExistence type="inferred from homology"/>
<comment type="similarity">
    <text evidence="1 8">Belongs to the copper/topaquinone oxidase family.</text>
</comment>
<dbReference type="Proteomes" id="UP001233172">
    <property type="component" value="Unassembled WGS sequence"/>
</dbReference>
<organism evidence="12 13">
    <name type="scientific">Biomphalaria pfeifferi</name>
    <name type="common">Bloodfluke planorb</name>
    <name type="synonym">Freshwater snail</name>
    <dbReference type="NCBI Taxonomy" id="112525"/>
    <lineage>
        <taxon>Eukaryota</taxon>
        <taxon>Metazoa</taxon>
        <taxon>Spiralia</taxon>
        <taxon>Lophotrochozoa</taxon>
        <taxon>Mollusca</taxon>
        <taxon>Gastropoda</taxon>
        <taxon>Heterobranchia</taxon>
        <taxon>Euthyneura</taxon>
        <taxon>Panpulmonata</taxon>
        <taxon>Hygrophila</taxon>
        <taxon>Lymnaeoidea</taxon>
        <taxon>Planorbidae</taxon>
        <taxon>Biomphalaria</taxon>
    </lineage>
</organism>
<keyword evidence="13" id="KW-1185">Reference proteome</keyword>
<dbReference type="EMBL" id="JASAOG010000120">
    <property type="protein sequence ID" value="KAK0049922.1"/>
    <property type="molecule type" value="Genomic_DNA"/>
</dbReference>
<evidence type="ECO:0000256" key="4">
    <source>
        <dbReference type="ARBA" id="ARBA00023002"/>
    </source>
</evidence>
<evidence type="ECO:0000313" key="13">
    <source>
        <dbReference type="Proteomes" id="UP001233172"/>
    </source>
</evidence>
<dbReference type="Pfam" id="PF02727">
    <property type="entry name" value="Cu_amine_oxidN2"/>
    <property type="match status" value="1"/>
</dbReference>
<dbReference type="Gene3D" id="3.10.450.40">
    <property type="match status" value="1"/>
</dbReference>
<keyword evidence="2 8" id="KW-0479">Metal-binding</keyword>
<evidence type="ECO:0000256" key="6">
    <source>
        <dbReference type="PIRSR" id="PIRSR600269-50"/>
    </source>
</evidence>
<dbReference type="AlphaFoldDB" id="A0AAD8F330"/>
<dbReference type="SUPFAM" id="SSF49998">
    <property type="entry name" value="Amine oxidase catalytic domain"/>
    <property type="match status" value="1"/>
</dbReference>
<dbReference type="PANTHER" id="PTHR10638:SF20">
    <property type="entry name" value="AMINE OXIDASE"/>
    <property type="match status" value="1"/>
</dbReference>